<organism evidence="4 5">
    <name type="scientific">Acidovorax soli</name>
    <dbReference type="NCBI Taxonomy" id="592050"/>
    <lineage>
        <taxon>Bacteria</taxon>
        <taxon>Pseudomonadati</taxon>
        <taxon>Pseudomonadota</taxon>
        <taxon>Betaproteobacteria</taxon>
        <taxon>Burkholderiales</taxon>
        <taxon>Comamonadaceae</taxon>
        <taxon>Acidovorax</taxon>
    </lineage>
</organism>
<feature type="compositionally biased region" description="Gly residues" evidence="2">
    <location>
        <begin position="87"/>
        <end position="97"/>
    </location>
</feature>
<dbReference type="STRING" id="592050.SAMN05421875_11833"/>
<dbReference type="PROSITE" id="PS01047">
    <property type="entry name" value="HMA_1"/>
    <property type="match status" value="1"/>
</dbReference>
<reference evidence="5" key="1">
    <citation type="submission" date="2016-10" db="EMBL/GenBank/DDBJ databases">
        <authorList>
            <person name="Varghese N."/>
            <person name="Submissions S."/>
        </authorList>
    </citation>
    <scope>NUCLEOTIDE SEQUENCE [LARGE SCALE GENOMIC DNA]</scope>
    <source>
        <strain evidence="5">DSM 25157</strain>
    </source>
</reference>
<dbReference type="CDD" id="cd00371">
    <property type="entry name" value="HMA"/>
    <property type="match status" value="1"/>
</dbReference>
<dbReference type="GO" id="GO:0046872">
    <property type="term" value="F:metal ion binding"/>
    <property type="evidence" value="ECO:0007669"/>
    <property type="project" value="UniProtKB-KW"/>
</dbReference>
<sequence length="97" mass="9597">MSTMDLQVEGMSCGACVKHVTQALQPLAGVRGVEVDLSSGLVRVSGELAQGSAPLLVALRDAGYPAKLATDASTPVATSQPKASGCHNGGAGGCGCR</sequence>
<keyword evidence="5" id="KW-1185">Reference proteome</keyword>
<dbReference type="InterPro" id="IPR036163">
    <property type="entry name" value="HMA_dom_sf"/>
</dbReference>
<dbReference type="Gene3D" id="3.30.70.100">
    <property type="match status" value="1"/>
</dbReference>
<dbReference type="AlphaFoldDB" id="A0A1H4CAR6"/>
<dbReference type="GeneID" id="34232063"/>
<evidence type="ECO:0000256" key="2">
    <source>
        <dbReference type="SAM" id="MobiDB-lite"/>
    </source>
</evidence>
<keyword evidence="1" id="KW-0479">Metal-binding</keyword>
<feature type="compositionally biased region" description="Polar residues" evidence="2">
    <location>
        <begin position="73"/>
        <end position="82"/>
    </location>
</feature>
<evidence type="ECO:0000313" key="4">
    <source>
        <dbReference type="EMBL" id="SEA57466.1"/>
    </source>
</evidence>
<gene>
    <name evidence="4" type="ORF">SAMN05421875_11833</name>
</gene>
<dbReference type="InterPro" id="IPR006121">
    <property type="entry name" value="HMA_dom"/>
</dbReference>
<name>A0A1H4CAR6_9BURK</name>
<dbReference type="PROSITE" id="PS50846">
    <property type="entry name" value="HMA_2"/>
    <property type="match status" value="1"/>
</dbReference>
<dbReference type="InterPro" id="IPR017969">
    <property type="entry name" value="Heavy-metal-associated_CS"/>
</dbReference>
<evidence type="ECO:0000313" key="5">
    <source>
        <dbReference type="Proteomes" id="UP000199002"/>
    </source>
</evidence>
<dbReference type="RefSeq" id="WP_092699033.1">
    <property type="nucleotide sequence ID" value="NZ_CAXIQL010000093.1"/>
</dbReference>
<feature type="domain" description="HMA" evidence="3">
    <location>
        <begin position="2"/>
        <end position="67"/>
    </location>
</feature>
<accession>A0A1H4CAR6</accession>
<dbReference type="Proteomes" id="UP000199002">
    <property type="component" value="Unassembled WGS sequence"/>
</dbReference>
<dbReference type="SUPFAM" id="SSF55008">
    <property type="entry name" value="HMA, heavy metal-associated domain"/>
    <property type="match status" value="1"/>
</dbReference>
<evidence type="ECO:0000256" key="1">
    <source>
        <dbReference type="ARBA" id="ARBA00022723"/>
    </source>
</evidence>
<protein>
    <submittedName>
        <fullName evidence="4">Copper chaperone CopZ</fullName>
    </submittedName>
</protein>
<evidence type="ECO:0000259" key="3">
    <source>
        <dbReference type="PROSITE" id="PS50846"/>
    </source>
</evidence>
<feature type="region of interest" description="Disordered" evidence="2">
    <location>
        <begin position="73"/>
        <end position="97"/>
    </location>
</feature>
<proteinExistence type="predicted"/>
<dbReference type="EMBL" id="FNQJ01000018">
    <property type="protein sequence ID" value="SEA57466.1"/>
    <property type="molecule type" value="Genomic_DNA"/>
</dbReference>
<dbReference type="Pfam" id="PF00403">
    <property type="entry name" value="HMA"/>
    <property type="match status" value="1"/>
</dbReference>